<dbReference type="InterPro" id="IPR027417">
    <property type="entry name" value="P-loop_NTPase"/>
</dbReference>
<dbReference type="SMART" id="SM00490">
    <property type="entry name" value="HELICc"/>
    <property type="match status" value="1"/>
</dbReference>
<dbReference type="InterPro" id="IPR038718">
    <property type="entry name" value="SNF2-like_sf"/>
</dbReference>
<accession>A0A6N9TL77</accession>
<dbReference type="Pfam" id="PF00176">
    <property type="entry name" value="SNF2-rel_dom"/>
    <property type="match status" value="1"/>
</dbReference>
<keyword evidence="2" id="KW-0378">Hydrolase</keyword>
<organism evidence="7 8">
    <name type="scientific">Dissulfurirhabdus thermomarina</name>
    <dbReference type="NCBI Taxonomy" id="1765737"/>
    <lineage>
        <taxon>Bacteria</taxon>
        <taxon>Deltaproteobacteria</taxon>
        <taxon>Dissulfurirhabdaceae</taxon>
        <taxon>Dissulfurirhabdus</taxon>
    </lineage>
</organism>
<sequence length="955" mass="108947">MLNAQHCREGDWVYLPAHRTYGRIIERTALWGHEIFRVWLPSSDSVVRVRSDEISTQCSTLSTHHLTYLAAAARVADALTQDVLLAPIESSVIPLPHQIRALSRAISNDRVRYLLADEVGLGKTIEAGLIMRELKLRGLVRRTLVIAPKGLVTQWIAEMAMHFNEQFHPIMSEDYKSLKRISAIHSDELRGLRTEYEGNNSGLVAQHSALRAANSNPFRAFDQVVVSMDSVKPPANASGAAWERFEDLISAGWDLVIVDEAHRLGGSTDQVARYKLGQGLAEAAPYLLLLSATPHQGKTDAFHRLISLVDAQAFPDVSSVTKERVQPYVIRTEKRRAIDAEGKPLFKPRRTELAPVSWEDRHRDQRLLYEAVTEYVREGYNQAMREKRSYIGFLMILMQRLVVSSTRAIRTTLERRLEALEAPQEQLTLFPMVSEEDWADLDGQEQMDTLLKTRLKALKNERAEVKLLLEAAKRCESQGPDAKAEALLDWIYRLQAEEGDPDLKVLVFTEFVPTQEMLMRFLTERGFEVVCLNGSMDMEERKRVQDAFAKDARILISTDAGGEGLNLQFCHVVINYDIPWNPMRLEQRIGRVDRIGQTHTVRAINFVFEDSVEHRVREVLEEKLAVIFEEFGIDKTGDVLDSAQAERIFDDLYVEAILNPDVVETKVDEVLKSIQEQAWESRQSASVLGPTEDLDPREAQRLLAHPLPHWVERMTVSYLRAHGGRAERKNGAWDLTWPGSERLTNVVFTNKEAEEKPLSRHVTLEAPKVRGLAMRLPPFAPGQSVPVITLPGLAPEIMGFWSLWRISISTADWNRRRIMPLFLADDGRVFAPTARHIWDQLLTTAPTILQHLDVETSHQAFERLQEAAEQQGKTIYDELVQAHRERLAREREKGEYAFAARRRAIERIGLPQVRNHRLSLLEQEEERFREQLERRAQILPEMAPLLLVRVEGNHG</sequence>
<evidence type="ECO:0000259" key="5">
    <source>
        <dbReference type="PROSITE" id="PS51192"/>
    </source>
</evidence>
<gene>
    <name evidence="7" type="ORF">G3N55_03860</name>
</gene>
<dbReference type="PANTHER" id="PTHR10799">
    <property type="entry name" value="SNF2/RAD54 HELICASE FAMILY"/>
    <property type="match status" value="1"/>
</dbReference>
<dbReference type="InterPro" id="IPR057342">
    <property type="entry name" value="DEXDc_RapA"/>
</dbReference>
<dbReference type="Proteomes" id="UP000469346">
    <property type="component" value="Unassembled WGS sequence"/>
</dbReference>
<dbReference type="Pfam" id="PF00271">
    <property type="entry name" value="Helicase_C"/>
    <property type="match status" value="1"/>
</dbReference>
<evidence type="ECO:0000256" key="3">
    <source>
        <dbReference type="ARBA" id="ARBA00022806"/>
    </source>
</evidence>
<feature type="domain" description="Helicase C-terminal" evidence="6">
    <location>
        <begin position="486"/>
        <end position="635"/>
    </location>
</feature>
<dbReference type="Gene3D" id="3.40.50.300">
    <property type="entry name" value="P-loop containing nucleotide triphosphate hydrolases"/>
    <property type="match status" value="1"/>
</dbReference>
<dbReference type="InterPro" id="IPR014001">
    <property type="entry name" value="Helicase_ATP-bd"/>
</dbReference>
<evidence type="ECO:0000313" key="7">
    <source>
        <dbReference type="EMBL" id="NDY41985.1"/>
    </source>
</evidence>
<dbReference type="GO" id="GO:0016787">
    <property type="term" value="F:hydrolase activity"/>
    <property type="evidence" value="ECO:0007669"/>
    <property type="project" value="UniProtKB-KW"/>
</dbReference>
<evidence type="ECO:0000313" key="8">
    <source>
        <dbReference type="Proteomes" id="UP000469346"/>
    </source>
</evidence>
<dbReference type="EMBL" id="JAAGRR010000028">
    <property type="protein sequence ID" value="NDY41985.1"/>
    <property type="molecule type" value="Genomic_DNA"/>
</dbReference>
<keyword evidence="4" id="KW-0067">ATP-binding</keyword>
<feature type="domain" description="Helicase ATP-binding" evidence="5">
    <location>
        <begin position="104"/>
        <end position="312"/>
    </location>
</feature>
<evidence type="ECO:0000256" key="1">
    <source>
        <dbReference type="ARBA" id="ARBA00022741"/>
    </source>
</evidence>
<evidence type="ECO:0000256" key="4">
    <source>
        <dbReference type="ARBA" id="ARBA00022840"/>
    </source>
</evidence>
<dbReference type="GO" id="GO:0004386">
    <property type="term" value="F:helicase activity"/>
    <property type="evidence" value="ECO:0007669"/>
    <property type="project" value="UniProtKB-KW"/>
</dbReference>
<dbReference type="AlphaFoldDB" id="A0A6N9TL77"/>
<protein>
    <submittedName>
        <fullName evidence="7">DEAD/DEAH box helicase</fullName>
    </submittedName>
</protein>
<comment type="caution">
    <text evidence="7">The sequence shown here is derived from an EMBL/GenBank/DDBJ whole genome shotgun (WGS) entry which is preliminary data.</text>
</comment>
<dbReference type="PROSITE" id="PS51192">
    <property type="entry name" value="HELICASE_ATP_BIND_1"/>
    <property type="match status" value="1"/>
</dbReference>
<dbReference type="CDD" id="cd18793">
    <property type="entry name" value="SF2_C_SNF"/>
    <property type="match status" value="1"/>
</dbReference>
<dbReference type="InterPro" id="IPR000330">
    <property type="entry name" value="SNF2_N"/>
</dbReference>
<dbReference type="Gene3D" id="3.40.50.10810">
    <property type="entry name" value="Tandem AAA-ATPase domain"/>
    <property type="match status" value="1"/>
</dbReference>
<keyword evidence="3 7" id="KW-0347">Helicase</keyword>
<dbReference type="InterPro" id="IPR049730">
    <property type="entry name" value="SNF2/RAD54-like_C"/>
</dbReference>
<dbReference type="PROSITE" id="PS51194">
    <property type="entry name" value="HELICASE_CTER"/>
    <property type="match status" value="1"/>
</dbReference>
<dbReference type="SUPFAM" id="SSF52540">
    <property type="entry name" value="P-loop containing nucleoside triphosphate hydrolases"/>
    <property type="match status" value="2"/>
</dbReference>
<name>A0A6N9TL77_DISTH</name>
<evidence type="ECO:0000256" key="2">
    <source>
        <dbReference type="ARBA" id="ARBA00022801"/>
    </source>
</evidence>
<evidence type="ECO:0000259" key="6">
    <source>
        <dbReference type="PROSITE" id="PS51194"/>
    </source>
</evidence>
<proteinExistence type="predicted"/>
<dbReference type="SMART" id="SM00487">
    <property type="entry name" value="DEXDc"/>
    <property type="match status" value="1"/>
</dbReference>
<dbReference type="InterPro" id="IPR001650">
    <property type="entry name" value="Helicase_C-like"/>
</dbReference>
<dbReference type="CDD" id="cd18011">
    <property type="entry name" value="DEXDc_RapA"/>
    <property type="match status" value="1"/>
</dbReference>
<keyword evidence="1" id="KW-0547">Nucleotide-binding</keyword>
<keyword evidence="8" id="KW-1185">Reference proteome</keyword>
<reference evidence="7 8" key="1">
    <citation type="submission" date="2020-02" db="EMBL/GenBank/DDBJ databases">
        <title>Comparative genomics of sulfur disproportionating microorganisms.</title>
        <authorList>
            <person name="Ward L.M."/>
            <person name="Bertran E."/>
            <person name="Johnston D.T."/>
        </authorList>
    </citation>
    <scope>NUCLEOTIDE SEQUENCE [LARGE SCALE GENOMIC DNA]</scope>
    <source>
        <strain evidence="7 8">DSM 100025</strain>
    </source>
</reference>
<dbReference type="RefSeq" id="WP_163298145.1">
    <property type="nucleotide sequence ID" value="NZ_JAAGRR010000028.1"/>
</dbReference>
<dbReference type="GO" id="GO:0005524">
    <property type="term" value="F:ATP binding"/>
    <property type="evidence" value="ECO:0007669"/>
    <property type="project" value="UniProtKB-KW"/>
</dbReference>